<accession>A0A498R4T3</accession>
<evidence type="ECO:0000313" key="2">
    <source>
        <dbReference type="EMBL" id="VBB06149.1"/>
    </source>
</evidence>
<gene>
    <name evidence="2" type="ORF">LUCI_1364</name>
</gene>
<evidence type="ECO:0000259" key="1">
    <source>
        <dbReference type="Pfam" id="PF24120"/>
    </source>
</evidence>
<sequence>MELSRITALEIVHSLNEHGKIYIKGIAPDTLEAKEIEQVADKAKIEIHLPGQPQPFFAGVCIRIELCYQAGLKIVEIEGRSWTYELDIAKKSRSYQQLGISYQELLNEVLKDYPAKAFLITLPDSKKYDRFAVQYWETDWDFLRRIAAREGTVLVPEYCDSSHRPRFWLGLPNLSAKSLTQTAEQASRSELGNYLKVALNADDSVKEKDFITYQAKGHEILRLGDLVDYGGKKLTVVHIVSKVDKGVLTSAYMLAGSEKMALANPENRNIQGVSLPGKVLDSRGINSQVHLDIDARQEKSAALWFPYASDLGNFLYCMPHNGESVNLYFKDGYEANAILVTNARKNGGQCPKTADYNNRYFTNYERKELFLSPDTVSFTVDESAAEKIAIKLNDADGITIESTKPIVFGAKQGLRLEAAKNIDIEGMLGVYGFSGPASIILKDNKTNFYGGNVLVDGANKSPCPPVEQPAEPKKKSILGKIASVGEAAWETFKKEPLIDKVQTVLDIASCCPVIGSAASVVNGAISIGRGNYGEAALNFACAVPGAAWAKAGAKLAEGVKLGATAAKEASVVAKTAINAAEDAARIAARGAKIAKTAAEEAGRVVLGKGKTMALKALEKIPKPKIVWEESLVLCADGMGHGTPFRFPRLLIEAGEGSGKAAENMAKKYAKEIEQSRAAYKRAAEVGEQYEEKFGTKTFASNGKKTMSGWDGKTTIAPTECTRVEPREVMDYSEEIGHKLKNSGSNDHGIPGQFQACHAEKQLSLLTDSPIGVNRKMCTDCQGYFQKHAAYTGEEKFVTDPEMTRIFHPNGEVSKILW</sequence>
<dbReference type="Pfam" id="PF24120">
    <property type="entry name" value="SsdA_C"/>
    <property type="match status" value="1"/>
</dbReference>
<dbReference type="SMR" id="A0A498R4T3"/>
<dbReference type="Gene3D" id="3.55.50.10">
    <property type="entry name" value="Baseplate protein-like domains"/>
    <property type="match status" value="1"/>
</dbReference>
<evidence type="ECO:0000313" key="3">
    <source>
        <dbReference type="Proteomes" id="UP000277811"/>
    </source>
</evidence>
<protein>
    <submittedName>
        <fullName evidence="2">Phage late control gene d protein (Gpd)</fullName>
    </submittedName>
</protein>
<name>A0A498R4T3_9FIRM</name>
<proteinExistence type="predicted"/>
<organism evidence="2 3">
    <name type="scientific">Lucifera butyrica</name>
    <dbReference type="NCBI Taxonomy" id="1351585"/>
    <lineage>
        <taxon>Bacteria</taxon>
        <taxon>Bacillati</taxon>
        <taxon>Bacillota</taxon>
        <taxon>Negativicutes</taxon>
        <taxon>Veillonellales</taxon>
        <taxon>Veillonellaceae</taxon>
        <taxon>Lucifera</taxon>
    </lineage>
</organism>
<dbReference type="RefSeq" id="WP_122627102.1">
    <property type="nucleotide sequence ID" value="NZ_UPPP01000061.1"/>
</dbReference>
<dbReference type="EMBL" id="UPPP01000061">
    <property type="protein sequence ID" value="VBB06149.1"/>
    <property type="molecule type" value="Genomic_DNA"/>
</dbReference>
<dbReference type="OrthoDB" id="95423at2"/>
<reference evidence="2 3" key="1">
    <citation type="submission" date="2018-06" db="EMBL/GenBank/DDBJ databases">
        <authorList>
            <person name="Strepis N."/>
        </authorList>
    </citation>
    <scope>NUCLEOTIDE SEQUENCE [LARGE SCALE GENOMIC DNA]</scope>
    <source>
        <strain evidence="2">LUCI</strain>
    </source>
</reference>
<dbReference type="InterPro" id="IPR057517">
    <property type="entry name" value="SsdA-like_C"/>
</dbReference>
<keyword evidence="3" id="KW-1185">Reference proteome</keyword>
<dbReference type="Proteomes" id="UP000277811">
    <property type="component" value="Unassembled WGS sequence"/>
</dbReference>
<dbReference type="Pfam" id="PF05954">
    <property type="entry name" value="Phage_GPD"/>
    <property type="match status" value="1"/>
</dbReference>
<dbReference type="Gene3D" id="2.30.110.50">
    <property type="match status" value="1"/>
</dbReference>
<feature type="domain" description="Single-strand DNA deaminase toxin A-like C-terminal" evidence="1">
    <location>
        <begin position="704"/>
        <end position="762"/>
    </location>
</feature>
<dbReference type="SUPFAM" id="SSF69279">
    <property type="entry name" value="Phage tail proteins"/>
    <property type="match status" value="1"/>
</dbReference>
<dbReference type="AlphaFoldDB" id="A0A498R4T3"/>
<dbReference type="CDD" id="cd20745">
    <property type="entry name" value="FIX_RhsA_AHH_HNH-like"/>
    <property type="match status" value="1"/>
</dbReference>